<keyword evidence="1" id="KW-0732">Signal</keyword>
<feature type="signal peptide" evidence="1">
    <location>
        <begin position="1"/>
        <end position="20"/>
    </location>
</feature>
<evidence type="ECO:0000313" key="2">
    <source>
        <dbReference type="EMBL" id="MBO8459048.1"/>
    </source>
</evidence>
<feature type="non-terminal residue" evidence="2">
    <location>
        <position position="582"/>
    </location>
</feature>
<dbReference type="Proteomes" id="UP000823641">
    <property type="component" value="Unassembled WGS sequence"/>
</dbReference>
<dbReference type="SUPFAM" id="SSF52058">
    <property type="entry name" value="L domain-like"/>
    <property type="match status" value="1"/>
</dbReference>
<name>A0A9D9N3P9_9BACT</name>
<dbReference type="Gene3D" id="3.40.50.12480">
    <property type="match status" value="2"/>
</dbReference>
<dbReference type="PANTHER" id="PTHR45661">
    <property type="entry name" value="SURFACE ANTIGEN"/>
    <property type="match status" value="1"/>
</dbReference>
<dbReference type="PANTHER" id="PTHR45661:SF3">
    <property type="entry name" value="IG-LIKE DOMAIN-CONTAINING PROTEIN"/>
    <property type="match status" value="1"/>
</dbReference>
<protein>
    <submittedName>
        <fullName evidence="2">Leucine-rich repeat domain-containing protein</fullName>
    </submittedName>
</protein>
<dbReference type="InterPro" id="IPR053139">
    <property type="entry name" value="Surface_bspA-like"/>
</dbReference>
<gene>
    <name evidence="2" type="ORF">IAA73_01755</name>
</gene>
<evidence type="ECO:0000256" key="1">
    <source>
        <dbReference type="SAM" id="SignalP"/>
    </source>
</evidence>
<dbReference type="Pfam" id="PF13306">
    <property type="entry name" value="LRR_5"/>
    <property type="match status" value="4"/>
</dbReference>
<dbReference type="EMBL" id="JADIMG010000017">
    <property type="protein sequence ID" value="MBO8459048.1"/>
    <property type="molecule type" value="Genomic_DNA"/>
</dbReference>
<proteinExistence type="predicted"/>
<dbReference type="AlphaFoldDB" id="A0A9D9N3P9"/>
<reference evidence="2" key="1">
    <citation type="submission" date="2020-10" db="EMBL/GenBank/DDBJ databases">
        <authorList>
            <person name="Gilroy R."/>
        </authorList>
    </citation>
    <scope>NUCLEOTIDE SEQUENCE</scope>
    <source>
        <strain evidence="2">G3-3990</strain>
    </source>
</reference>
<reference evidence="2" key="2">
    <citation type="journal article" date="2021" name="PeerJ">
        <title>Extensive microbial diversity within the chicken gut microbiome revealed by metagenomics and culture.</title>
        <authorList>
            <person name="Gilroy R."/>
            <person name="Ravi A."/>
            <person name="Getino M."/>
            <person name="Pursley I."/>
            <person name="Horton D.L."/>
            <person name="Alikhan N.F."/>
            <person name="Baker D."/>
            <person name="Gharbi K."/>
            <person name="Hall N."/>
            <person name="Watson M."/>
            <person name="Adriaenssens E.M."/>
            <person name="Foster-Nyarko E."/>
            <person name="Jarju S."/>
            <person name="Secka A."/>
            <person name="Antonio M."/>
            <person name="Oren A."/>
            <person name="Chaudhuri R.R."/>
            <person name="La Ragione R."/>
            <person name="Hildebrand F."/>
            <person name="Pallen M.J."/>
        </authorList>
    </citation>
    <scope>NUCLEOTIDE SEQUENCE</scope>
    <source>
        <strain evidence="2">G3-3990</strain>
    </source>
</reference>
<dbReference type="Gene3D" id="3.80.10.10">
    <property type="entry name" value="Ribonuclease Inhibitor"/>
    <property type="match status" value="1"/>
</dbReference>
<sequence length="582" mass="62562">MKKAFFTSVLALLAAMSAWAQNSFTVNGLNYQETGVGTGKVKITGYTTRPTGVLDIPETVSPSSGGSYTVTEIADEVFSSCDNLTEVIFPSTITEIGEYAFYYSRDLTSITCYASTPPAMGENAFGTADKTIPVYVPANALSSYQSNADWSEFTRTTYITFISNNLEYKLLYTSPNQAEIIGYTTTPTGVLNIPATVSHKGKDYSVITIAEEVFAECSGLTELVFPESLRTIGAHAFHYCQDLTSITCYNTTPPNVGESAFEGADKTIPVYVPAEALSSYRSNANWSVFTNLQAIVTEFTVGGLTYKVIDQTAKTVEVKSSTDELPSTVTIPPTVSYGGKNYTVTAIASSAFYQNQTITAITIFEGITSIGNNTFGRCFALTTVNIPASLTQMGDWVFDNCSALTAINVAGGNTAYYSGNGVLFNKDKTTLLCYPAGKPETDYTIPNSVTVIGVNAFAYCDALTQLTIPSSVTSIGEWAFDGCTALAEMTVLATVPPTLSENVFRNINRDIPVYVPAASLAAYQAAEVWKEFNLQAIMVNEFTVGGLTYEVIDQTAKTVEVINFTNELPNTATIPATVSYEG</sequence>
<dbReference type="InterPro" id="IPR032675">
    <property type="entry name" value="LRR_dom_sf"/>
</dbReference>
<evidence type="ECO:0000313" key="3">
    <source>
        <dbReference type="Proteomes" id="UP000823641"/>
    </source>
</evidence>
<feature type="chain" id="PRO_5039001642" evidence="1">
    <location>
        <begin position="21"/>
        <end position="582"/>
    </location>
</feature>
<organism evidence="2 3">
    <name type="scientific">Candidatus Gallipaludibacter merdavium</name>
    <dbReference type="NCBI Taxonomy" id="2840839"/>
    <lineage>
        <taxon>Bacteria</taxon>
        <taxon>Pseudomonadati</taxon>
        <taxon>Bacteroidota</taxon>
        <taxon>Bacteroidia</taxon>
        <taxon>Bacteroidales</taxon>
        <taxon>Candidatus Gallipaludibacter</taxon>
    </lineage>
</organism>
<accession>A0A9D9N3P9</accession>
<dbReference type="InterPro" id="IPR026906">
    <property type="entry name" value="LRR_5"/>
</dbReference>
<comment type="caution">
    <text evidence="2">The sequence shown here is derived from an EMBL/GenBank/DDBJ whole genome shotgun (WGS) entry which is preliminary data.</text>
</comment>